<comment type="cofactor">
    <cofactor evidence="8 9">
        <name>Zn(2+)</name>
        <dbReference type="ChEBI" id="CHEBI:29105"/>
    </cofactor>
    <text evidence="8 9">Binds 1 zinc ion per subunit.</text>
</comment>
<sequence length="515" mass="58968">MKRSLTNKQLQILLVYDEDFEQNRAFPKIKKAVQSASSYWEKTLKVKIDSEKPVHFRRECTNDGHLVEMKNNNPSCVNSYCKQDREIQGVRIPNKYLSSCYHQGKEKYGIVYSQGTGLAPNQLLIIVADSSRTRIDECTHVRGEIVDTHQSTGRPILGVLNYCLPEKESITISDDILVNVMKHEMAHILGFHPSIFESQKMKSVKIPSVQNITLSWLSTKGTYRIQKKILSLPKMLKEAREHFDCSQLQGIELDENHLSHRVMGNDLMTPYLLESNRVSRITLAYFEDINMYDVDYSMADDFKWGKGLGCDFVLKSCYEYIKDRKNRGQDIEPYCGIPNEPKCAGYENGVGICALYQHDNQLDEKYQYMDNLFPFNDTQKGKYGGHIAFDYCPVLIVQSDEHNKSYLCEQKSEIKPDSISNMFMEYRGPNSACFNDQKQTYVNISGTNIDKKKPSCHKFQCSKNTGVLVIFNDKAFQCPVEGGPLHIEQQVGNGNVLIDIQCPKCTSLCKEYCPK</sequence>
<organism evidence="10 11">
    <name type="scientific">Schistosoma haematobium</name>
    <name type="common">Blood fluke</name>
    <dbReference type="NCBI Taxonomy" id="6185"/>
    <lineage>
        <taxon>Eukaryota</taxon>
        <taxon>Metazoa</taxon>
        <taxon>Spiralia</taxon>
        <taxon>Lophotrochozoa</taxon>
        <taxon>Platyhelminthes</taxon>
        <taxon>Trematoda</taxon>
        <taxon>Digenea</taxon>
        <taxon>Strigeidida</taxon>
        <taxon>Schistosomatoidea</taxon>
        <taxon>Schistosomatidae</taxon>
        <taxon>Schistosoma</taxon>
    </lineage>
</organism>
<evidence type="ECO:0000256" key="9">
    <source>
        <dbReference type="RuleBase" id="RU366077"/>
    </source>
</evidence>
<keyword evidence="2 9" id="KW-0645">Protease</keyword>
<protein>
    <recommendedName>
        <fullName evidence="9">Leishmanolysin-like peptidase</fullName>
        <ecNumber evidence="9">3.4.24.-</ecNumber>
    </recommendedName>
</protein>
<dbReference type="GO" id="GO:0007155">
    <property type="term" value="P:cell adhesion"/>
    <property type="evidence" value="ECO:0007669"/>
    <property type="project" value="InterPro"/>
</dbReference>
<keyword evidence="5 8" id="KW-0862">Zinc</keyword>
<evidence type="ECO:0000313" key="11">
    <source>
        <dbReference type="Proteomes" id="UP000471633"/>
    </source>
</evidence>
<dbReference type="GO" id="GO:0006508">
    <property type="term" value="P:proteolysis"/>
    <property type="evidence" value="ECO:0007669"/>
    <property type="project" value="UniProtKB-KW"/>
</dbReference>
<evidence type="ECO:0000256" key="4">
    <source>
        <dbReference type="ARBA" id="ARBA00022801"/>
    </source>
</evidence>
<proteinExistence type="inferred from homology"/>
<evidence type="ECO:0000256" key="3">
    <source>
        <dbReference type="ARBA" id="ARBA00022723"/>
    </source>
</evidence>
<dbReference type="GO" id="GO:0046872">
    <property type="term" value="F:metal ion binding"/>
    <property type="evidence" value="ECO:0007669"/>
    <property type="project" value="UniProtKB-KW"/>
</dbReference>
<dbReference type="InterPro" id="IPR001577">
    <property type="entry name" value="Peptidase_M8"/>
</dbReference>
<dbReference type="Gene3D" id="3.10.170.20">
    <property type="match status" value="1"/>
</dbReference>
<feature type="binding site" evidence="8">
    <location>
        <position position="257"/>
    </location>
    <ligand>
        <name>Zn(2+)</name>
        <dbReference type="ChEBI" id="CHEBI:29105"/>
        <note>catalytic</note>
    </ligand>
</feature>
<reference evidence="10" key="4">
    <citation type="journal article" date="2022" name="PLoS Pathog.">
        <title>Chromosome-level genome of Schistosoma haematobium underpins genome-wide explorations of molecular variation.</title>
        <authorList>
            <person name="Stroehlein A.J."/>
            <person name="Korhonen P.K."/>
            <person name="Lee V.V."/>
            <person name="Ralph S.A."/>
            <person name="Mentink-Kane M."/>
            <person name="You H."/>
            <person name="McManus D.P."/>
            <person name="Tchuente L.T."/>
            <person name="Stothard J.R."/>
            <person name="Kaur P."/>
            <person name="Dudchenko O."/>
            <person name="Aiden E.L."/>
            <person name="Yang B."/>
            <person name="Yang H."/>
            <person name="Emery A.M."/>
            <person name="Webster B.L."/>
            <person name="Brindley P.J."/>
            <person name="Rollinson D."/>
            <person name="Chang B.C.H."/>
            <person name="Gasser R.B."/>
            <person name="Young N.D."/>
        </authorList>
    </citation>
    <scope>NUCLEOTIDE SEQUENCE</scope>
</reference>
<evidence type="ECO:0000256" key="8">
    <source>
        <dbReference type="PIRSR" id="PIRSR601577-2"/>
    </source>
</evidence>
<dbReference type="GO" id="GO:0016020">
    <property type="term" value="C:membrane"/>
    <property type="evidence" value="ECO:0007669"/>
    <property type="project" value="InterPro"/>
</dbReference>
<gene>
    <name evidence="10" type="ORF">MS3_00010876</name>
</gene>
<dbReference type="Gene3D" id="3.90.132.10">
    <property type="entry name" value="Leishmanolysin , domain 2"/>
    <property type="match status" value="1"/>
</dbReference>
<dbReference type="PRINTS" id="PR00782">
    <property type="entry name" value="LSHMANOLYSIN"/>
</dbReference>
<evidence type="ECO:0000256" key="6">
    <source>
        <dbReference type="ARBA" id="ARBA00023049"/>
    </source>
</evidence>
<reference evidence="10" key="2">
    <citation type="journal article" date="2019" name="Gigascience">
        <title>High-quality Schistosoma haematobium genome achieved by single-molecule and long-range sequencing.</title>
        <authorList>
            <person name="Stroehlein A.J."/>
            <person name="Korhonen P.K."/>
            <person name="Chong T.M."/>
            <person name="Lim Y.L."/>
            <person name="Chan K.G."/>
            <person name="Webster B."/>
            <person name="Rollinson D."/>
            <person name="Brindley P.J."/>
            <person name="Gasser R.B."/>
            <person name="Young N.D."/>
        </authorList>
    </citation>
    <scope>NUCLEOTIDE SEQUENCE</scope>
</reference>
<comment type="caution">
    <text evidence="10">The sequence shown here is derived from an EMBL/GenBank/DDBJ whole genome shotgun (WGS) entry which is preliminary data.</text>
</comment>
<dbReference type="EMBL" id="AMPZ03000005">
    <property type="protein sequence ID" value="KAH9582470.1"/>
    <property type="molecule type" value="Genomic_DNA"/>
</dbReference>
<evidence type="ECO:0000313" key="10">
    <source>
        <dbReference type="EMBL" id="KAH9582470.1"/>
    </source>
</evidence>
<evidence type="ECO:0000256" key="5">
    <source>
        <dbReference type="ARBA" id="ARBA00022833"/>
    </source>
</evidence>
<keyword evidence="6 8" id="KW-0482">Metalloprotease</keyword>
<dbReference type="Pfam" id="PF01457">
    <property type="entry name" value="Peptidase_M8"/>
    <property type="match status" value="1"/>
</dbReference>
<dbReference type="Proteomes" id="UP000471633">
    <property type="component" value="Unassembled WGS sequence"/>
</dbReference>
<dbReference type="PANTHER" id="PTHR10942:SF44">
    <property type="entry name" value="LEISHMANOLYSIN-LIKE PEPTIDASE"/>
    <property type="match status" value="1"/>
</dbReference>
<reference evidence="10" key="3">
    <citation type="submission" date="2021-06" db="EMBL/GenBank/DDBJ databases">
        <title>Chromosome-level genome assembly for S. haematobium.</title>
        <authorList>
            <person name="Stroehlein A.J."/>
        </authorList>
    </citation>
    <scope>NUCLEOTIDE SEQUENCE</scope>
</reference>
<dbReference type="PANTHER" id="PTHR10942">
    <property type="entry name" value="LEISHMANOLYSIN-LIKE PEPTIDASE"/>
    <property type="match status" value="1"/>
</dbReference>
<name>A0A922ILD3_SCHHA</name>
<comment type="similarity">
    <text evidence="1 9">Belongs to the peptidase M8 family.</text>
</comment>
<dbReference type="GO" id="GO:0004222">
    <property type="term" value="F:metalloendopeptidase activity"/>
    <property type="evidence" value="ECO:0007669"/>
    <property type="project" value="UniProtKB-UniRule"/>
</dbReference>
<keyword evidence="3 8" id="KW-0479">Metal-binding</keyword>
<dbReference type="SUPFAM" id="SSF55486">
    <property type="entry name" value="Metalloproteases ('zincins'), catalytic domain"/>
    <property type="match status" value="1"/>
</dbReference>
<evidence type="ECO:0000256" key="7">
    <source>
        <dbReference type="PIRSR" id="PIRSR601577-1"/>
    </source>
</evidence>
<accession>A0A922ILD3</accession>
<feature type="binding site" evidence="8">
    <location>
        <position position="183"/>
    </location>
    <ligand>
        <name>Zn(2+)</name>
        <dbReference type="ChEBI" id="CHEBI:29105"/>
        <note>catalytic</note>
    </ligand>
</feature>
<dbReference type="EC" id="3.4.24.-" evidence="9"/>
<keyword evidence="11" id="KW-1185">Reference proteome</keyword>
<keyword evidence="4 9" id="KW-0378">Hydrolase</keyword>
<evidence type="ECO:0000256" key="2">
    <source>
        <dbReference type="ARBA" id="ARBA00022670"/>
    </source>
</evidence>
<dbReference type="AlphaFoldDB" id="A0A922ILD3"/>
<feature type="binding site" evidence="8">
    <location>
        <position position="187"/>
    </location>
    <ligand>
        <name>Zn(2+)</name>
        <dbReference type="ChEBI" id="CHEBI:29105"/>
        <note>catalytic</note>
    </ligand>
</feature>
<dbReference type="Gene3D" id="2.10.55.10">
    <property type="entry name" value="Leishmanolysin domain 3"/>
    <property type="match status" value="1"/>
</dbReference>
<evidence type="ECO:0000256" key="1">
    <source>
        <dbReference type="ARBA" id="ARBA00005860"/>
    </source>
</evidence>
<dbReference type="GO" id="GO:0005737">
    <property type="term" value="C:cytoplasm"/>
    <property type="evidence" value="ECO:0007669"/>
    <property type="project" value="TreeGrafter"/>
</dbReference>
<feature type="active site" evidence="7">
    <location>
        <position position="184"/>
    </location>
</feature>
<reference evidence="10" key="1">
    <citation type="journal article" date="2012" name="Nat. Genet.">
        <title>Whole-genome sequence of Schistosoma haematobium.</title>
        <authorList>
            <person name="Young N.D."/>
            <person name="Jex A.R."/>
            <person name="Li B."/>
            <person name="Liu S."/>
            <person name="Yang L."/>
            <person name="Xiong Z."/>
            <person name="Li Y."/>
            <person name="Cantacessi C."/>
            <person name="Hall R.S."/>
            <person name="Xu X."/>
            <person name="Chen F."/>
            <person name="Wu X."/>
            <person name="Zerlotini A."/>
            <person name="Oliveira G."/>
            <person name="Hofmann A."/>
            <person name="Zhang G."/>
            <person name="Fang X."/>
            <person name="Kang Y."/>
            <person name="Campbell B.E."/>
            <person name="Loukas A."/>
            <person name="Ranganathan S."/>
            <person name="Rollinson D."/>
            <person name="Rinaldi G."/>
            <person name="Brindley P.J."/>
            <person name="Yang H."/>
            <person name="Wang J."/>
            <person name="Wang J."/>
            <person name="Gasser R.B."/>
        </authorList>
    </citation>
    <scope>NUCLEOTIDE SEQUENCE</scope>
</reference>